<dbReference type="Proteomes" id="UP000015105">
    <property type="component" value="Chromosome 3D"/>
</dbReference>
<organism evidence="1 2">
    <name type="scientific">Aegilops tauschii subsp. strangulata</name>
    <name type="common">Goatgrass</name>
    <dbReference type="NCBI Taxonomy" id="200361"/>
    <lineage>
        <taxon>Eukaryota</taxon>
        <taxon>Viridiplantae</taxon>
        <taxon>Streptophyta</taxon>
        <taxon>Embryophyta</taxon>
        <taxon>Tracheophyta</taxon>
        <taxon>Spermatophyta</taxon>
        <taxon>Magnoliopsida</taxon>
        <taxon>Liliopsida</taxon>
        <taxon>Poales</taxon>
        <taxon>Poaceae</taxon>
        <taxon>BOP clade</taxon>
        <taxon>Pooideae</taxon>
        <taxon>Triticodae</taxon>
        <taxon>Triticeae</taxon>
        <taxon>Triticinae</taxon>
        <taxon>Aegilops</taxon>
    </lineage>
</organism>
<evidence type="ECO:0000313" key="1">
    <source>
        <dbReference type="EnsemblPlants" id="AET3Gv20595800.9"/>
    </source>
</evidence>
<evidence type="ECO:0000313" key="2">
    <source>
        <dbReference type="Proteomes" id="UP000015105"/>
    </source>
</evidence>
<proteinExistence type="predicted"/>
<protein>
    <submittedName>
        <fullName evidence="1">Uncharacterized protein</fullName>
    </submittedName>
</protein>
<sequence length="30" mass="3624">MDFSRLYEGSNVVDEHRDMRLDIDSMTYEV</sequence>
<dbReference type="EnsemblPlants" id="AET3Gv20595800.9">
    <property type="protein sequence ID" value="AET3Gv20595800.9"/>
    <property type="gene ID" value="AET3Gv20595800"/>
</dbReference>
<name>A0A453F7D7_AEGTS</name>
<accession>A0A453F7D7</accession>
<reference evidence="2" key="2">
    <citation type="journal article" date="2017" name="Nat. Plants">
        <title>The Aegilops tauschii genome reveals multiple impacts of transposons.</title>
        <authorList>
            <person name="Zhao G."/>
            <person name="Zou C."/>
            <person name="Li K."/>
            <person name="Wang K."/>
            <person name="Li T."/>
            <person name="Gao L."/>
            <person name="Zhang X."/>
            <person name="Wang H."/>
            <person name="Yang Z."/>
            <person name="Liu X."/>
            <person name="Jiang W."/>
            <person name="Mao L."/>
            <person name="Kong X."/>
            <person name="Jiao Y."/>
            <person name="Jia J."/>
        </authorList>
    </citation>
    <scope>NUCLEOTIDE SEQUENCE [LARGE SCALE GENOMIC DNA]</scope>
    <source>
        <strain evidence="2">cv. AL8/78</strain>
    </source>
</reference>
<reference evidence="2" key="1">
    <citation type="journal article" date="2014" name="Science">
        <title>Ancient hybridizations among the ancestral genomes of bread wheat.</title>
        <authorList>
            <consortium name="International Wheat Genome Sequencing Consortium,"/>
            <person name="Marcussen T."/>
            <person name="Sandve S.R."/>
            <person name="Heier L."/>
            <person name="Spannagl M."/>
            <person name="Pfeifer M."/>
            <person name="Jakobsen K.S."/>
            <person name="Wulff B.B."/>
            <person name="Steuernagel B."/>
            <person name="Mayer K.F."/>
            <person name="Olsen O.A."/>
        </authorList>
    </citation>
    <scope>NUCLEOTIDE SEQUENCE [LARGE SCALE GENOMIC DNA]</scope>
    <source>
        <strain evidence="2">cv. AL8/78</strain>
    </source>
</reference>
<dbReference type="Gramene" id="AET3Gv20595800.9">
    <property type="protein sequence ID" value="AET3Gv20595800.9"/>
    <property type="gene ID" value="AET3Gv20595800"/>
</dbReference>
<keyword evidence="2" id="KW-1185">Reference proteome</keyword>
<reference evidence="1" key="5">
    <citation type="journal article" date="2021" name="G3 (Bethesda)">
        <title>Aegilops tauschii genome assembly Aet v5.0 features greater sequence contiguity and improved annotation.</title>
        <authorList>
            <person name="Wang L."/>
            <person name="Zhu T."/>
            <person name="Rodriguez J.C."/>
            <person name="Deal K.R."/>
            <person name="Dubcovsky J."/>
            <person name="McGuire P.E."/>
            <person name="Lux T."/>
            <person name="Spannagl M."/>
            <person name="Mayer K.F.X."/>
            <person name="Baldrich P."/>
            <person name="Meyers B.C."/>
            <person name="Huo N."/>
            <person name="Gu Y.Q."/>
            <person name="Zhou H."/>
            <person name="Devos K.M."/>
            <person name="Bennetzen J.L."/>
            <person name="Unver T."/>
            <person name="Budak H."/>
            <person name="Gulick P.J."/>
            <person name="Galiba G."/>
            <person name="Kalapos B."/>
            <person name="Nelson D.R."/>
            <person name="Li P."/>
            <person name="You F.M."/>
            <person name="Luo M.C."/>
            <person name="Dvorak J."/>
        </authorList>
    </citation>
    <scope>NUCLEOTIDE SEQUENCE [LARGE SCALE GENOMIC DNA]</scope>
    <source>
        <strain evidence="1">cv. AL8/78</strain>
    </source>
</reference>
<reference evidence="1" key="3">
    <citation type="journal article" date="2017" name="Nature">
        <title>Genome sequence of the progenitor of the wheat D genome Aegilops tauschii.</title>
        <authorList>
            <person name="Luo M.C."/>
            <person name="Gu Y.Q."/>
            <person name="Puiu D."/>
            <person name="Wang H."/>
            <person name="Twardziok S.O."/>
            <person name="Deal K.R."/>
            <person name="Huo N."/>
            <person name="Zhu T."/>
            <person name="Wang L."/>
            <person name="Wang Y."/>
            <person name="McGuire P.E."/>
            <person name="Liu S."/>
            <person name="Long H."/>
            <person name="Ramasamy R.K."/>
            <person name="Rodriguez J.C."/>
            <person name="Van S.L."/>
            <person name="Yuan L."/>
            <person name="Wang Z."/>
            <person name="Xia Z."/>
            <person name="Xiao L."/>
            <person name="Anderson O.D."/>
            <person name="Ouyang S."/>
            <person name="Liang Y."/>
            <person name="Zimin A.V."/>
            <person name="Pertea G."/>
            <person name="Qi P."/>
            <person name="Bennetzen J.L."/>
            <person name="Dai X."/>
            <person name="Dawson M.W."/>
            <person name="Muller H.G."/>
            <person name="Kugler K."/>
            <person name="Rivarola-Duarte L."/>
            <person name="Spannagl M."/>
            <person name="Mayer K.F.X."/>
            <person name="Lu F.H."/>
            <person name="Bevan M.W."/>
            <person name="Leroy P."/>
            <person name="Li P."/>
            <person name="You F.M."/>
            <person name="Sun Q."/>
            <person name="Liu Z."/>
            <person name="Lyons E."/>
            <person name="Wicker T."/>
            <person name="Salzberg S.L."/>
            <person name="Devos K.M."/>
            <person name="Dvorak J."/>
        </authorList>
    </citation>
    <scope>NUCLEOTIDE SEQUENCE [LARGE SCALE GENOMIC DNA]</scope>
    <source>
        <strain evidence="1">cv. AL8/78</strain>
    </source>
</reference>
<reference evidence="1" key="4">
    <citation type="submission" date="2019-03" db="UniProtKB">
        <authorList>
            <consortium name="EnsemblPlants"/>
        </authorList>
    </citation>
    <scope>IDENTIFICATION</scope>
</reference>
<dbReference type="AlphaFoldDB" id="A0A453F7D7"/>